<name>A0ACC6PWG8_9ACTN</name>
<keyword evidence="2" id="KW-1185">Reference proteome</keyword>
<reference evidence="1" key="1">
    <citation type="submission" date="2024-03" db="EMBL/GenBank/DDBJ databases">
        <title>Novel Streptomyces species of biotechnological and ecological value are a feature of Machair soil.</title>
        <authorList>
            <person name="Prole J.R."/>
            <person name="Goodfellow M."/>
            <person name="Allenby N."/>
            <person name="Ward A.C."/>
        </authorList>
    </citation>
    <scope>NUCLEOTIDE SEQUENCE</scope>
    <source>
        <strain evidence="1">MS2.AVA.5</strain>
    </source>
</reference>
<proteinExistence type="predicted"/>
<gene>
    <name evidence="1" type="ORF">WKI67_20920</name>
</gene>
<evidence type="ECO:0000313" key="1">
    <source>
        <dbReference type="EMBL" id="MEJ8635843.1"/>
    </source>
</evidence>
<evidence type="ECO:0000313" key="2">
    <source>
        <dbReference type="Proteomes" id="UP001377168"/>
    </source>
</evidence>
<dbReference type="EMBL" id="JBBKAJ010000022">
    <property type="protein sequence ID" value="MEJ8635843.1"/>
    <property type="molecule type" value="Genomic_DNA"/>
</dbReference>
<dbReference type="Proteomes" id="UP001377168">
    <property type="component" value="Unassembled WGS sequence"/>
</dbReference>
<accession>A0ACC6PWG8</accession>
<sequence length="316" mass="33413">MIDETRTAPEVRSVHEPELSAPQADAAVPPEAPEADAAVPPEAQAPAAPLAPPAPAVPPALATPGRRRRLRTVLRWTAATVVFAALGTGVAYGITEQERTDVPGLATEDDGRWVYPKLAKPVLPAGAVDPFDRTNEGQVHYADLSALLLPLPAGARPDKQLKGGRVPAGRFLAEFPGHQREDLEQDLTDGGLRHVVARGWTMADSTSTRIYLLRFHSVAFADAFFSAHLGGEPEAVAALNGVDQVAPVDESYPSTTAGVPSTDRHVYGESEPGAVHVRHAYITAGDTVALIVQSRKGTSAAVPFHQTVVLQNQLLG</sequence>
<organism evidence="1 2">
    <name type="scientific">Streptomyces achmelvichensis</name>
    <dbReference type="NCBI Taxonomy" id="3134111"/>
    <lineage>
        <taxon>Bacteria</taxon>
        <taxon>Bacillati</taxon>
        <taxon>Actinomycetota</taxon>
        <taxon>Actinomycetes</taxon>
        <taxon>Kitasatosporales</taxon>
        <taxon>Streptomycetaceae</taxon>
        <taxon>Streptomyces</taxon>
    </lineage>
</organism>
<protein>
    <submittedName>
        <fullName evidence="1">Uncharacterized protein</fullName>
    </submittedName>
</protein>
<comment type="caution">
    <text evidence="1">The sequence shown here is derived from an EMBL/GenBank/DDBJ whole genome shotgun (WGS) entry which is preliminary data.</text>
</comment>